<dbReference type="AlphaFoldDB" id="A0AAV7PKF3"/>
<proteinExistence type="predicted"/>
<evidence type="ECO:0000313" key="1">
    <source>
        <dbReference type="EMBL" id="KAJ1128781.1"/>
    </source>
</evidence>
<comment type="caution">
    <text evidence="1">The sequence shown here is derived from an EMBL/GenBank/DDBJ whole genome shotgun (WGS) entry which is preliminary data.</text>
</comment>
<protein>
    <submittedName>
        <fullName evidence="1">Uncharacterized protein</fullName>
    </submittedName>
</protein>
<sequence>MTREGPTDRQGEALRGTFSVGSIGWKVTGRGGPVHWLCNQLRWHEEPMWGKGLWPPEQREELRCTFSIGSVGWKVTGRGGAEEKRDCGYLSSVRSLEHWD</sequence>
<keyword evidence="2" id="KW-1185">Reference proteome</keyword>
<name>A0AAV7PKF3_PLEWA</name>
<dbReference type="EMBL" id="JANPWB010000011">
    <property type="protein sequence ID" value="KAJ1128781.1"/>
    <property type="molecule type" value="Genomic_DNA"/>
</dbReference>
<organism evidence="1 2">
    <name type="scientific">Pleurodeles waltl</name>
    <name type="common">Iberian ribbed newt</name>
    <dbReference type="NCBI Taxonomy" id="8319"/>
    <lineage>
        <taxon>Eukaryota</taxon>
        <taxon>Metazoa</taxon>
        <taxon>Chordata</taxon>
        <taxon>Craniata</taxon>
        <taxon>Vertebrata</taxon>
        <taxon>Euteleostomi</taxon>
        <taxon>Amphibia</taxon>
        <taxon>Batrachia</taxon>
        <taxon>Caudata</taxon>
        <taxon>Salamandroidea</taxon>
        <taxon>Salamandridae</taxon>
        <taxon>Pleurodelinae</taxon>
        <taxon>Pleurodeles</taxon>
    </lineage>
</organism>
<dbReference type="Proteomes" id="UP001066276">
    <property type="component" value="Chromosome 7"/>
</dbReference>
<accession>A0AAV7PKF3</accession>
<gene>
    <name evidence="1" type="ORF">NDU88_007156</name>
</gene>
<evidence type="ECO:0000313" key="2">
    <source>
        <dbReference type="Proteomes" id="UP001066276"/>
    </source>
</evidence>
<reference evidence="1" key="1">
    <citation type="journal article" date="2022" name="bioRxiv">
        <title>Sequencing and chromosome-scale assembly of the giantPleurodeles waltlgenome.</title>
        <authorList>
            <person name="Brown T."/>
            <person name="Elewa A."/>
            <person name="Iarovenko S."/>
            <person name="Subramanian E."/>
            <person name="Araus A.J."/>
            <person name="Petzold A."/>
            <person name="Susuki M."/>
            <person name="Suzuki K.-i.T."/>
            <person name="Hayashi T."/>
            <person name="Toyoda A."/>
            <person name="Oliveira C."/>
            <person name="Osipova E."/>
            <person name="Leigh N.D."/>
            <person name="Simon A."/>
            <person name="Yun M.H."/>
        </authorList>
    </citation>
    <scope>NUCLEOTIDE SEQUENCE</scope>
    <source>
        <strain evidence="1">20211129_DDA</strain>
        <tissue evidence="1">Liver</tissue>
    </source>
</reference>